<keyword evidence="4" id="KW-1185">Reference proteome</keyword>
<protein>
    <submittedName>
        <fullName evidence="3">ParB N-terminal domain-containing protein</fullName>
    </submittedName>
</protein>
<dbReference type="SUPFAM" id="SSF110849">
    <property type="entry name" value="ParB/Sulfiredoxin"/>
    <property type="match status" value="1"/>
</dbReference>
<dbReference type="PANTHER" id="PTHR33375">
    <property type="entry name" value="CHROMOSOME-PARTITIONING PROTEIN PARB-RELATED"/>
    <property type="match status" value="1"/>
</dbReference>
<dbReference type="InterPro" id="IPR003115">
    <property type="entry name" value="ParB_N"/>
</dbReference>
<gene>
    <name evidence="3" type="ORF">J5474_18840</name>
</gene>
<feature type="compositionally biased region" description="Basic and acidic residues" evidence="1">
    <location>
        <begin position="21"/>
        <end position="33"/>
    </location>
</feature>
<dbReference type="Gene3D" id="3.90.1530.30">
    <property type="match status" value="1"/>
</dbReference>
<evidence type="ECO:0000259" key="2">
    <source>
        <dbReference type="SMART" id="SM00470"/>
    </source>
</evidence>
<evidence type="ECO:0000313" key="3">
    <source>
        <dbReference type="EMBL" id="MBP0484533.1"/>
    </source>
</evidence>
<feature type="domain" description="ParB-like N-terminal" evidence="2">
    <location>
        <begin position="81"/>
        <end position="180"/>
    </location>
</feature>
<comment type="caution">
    <text evidence="3">The sequence shown here is derived from an EMBL/GenBank/DDBJ whole genome shotgun (WGS) entry which is preliminary data.</text>
</comment>
<sequence length="366" mass="41538">MSRKRRIFDIDMPEAPEVPEAEARREELSERGLRRGPMAAAITENASSLRERQAAEAQIREENERLAQEFVRLKREGLVVDRIPLDAVLTERLVRDRKPGEDEELGELKESIRDVGLSNPIRVEARADGRFELIQGMRRLMAFRALHAEGEDGFDRIPAGIQPFEKEVVGSYRRMVDENLVRRDISFAEMATLARRYTNQPENHCDSVAQAVSILFKSASPVKRSYIRAFAELLQALEKVLNFPQEIPRNVGVELKRQMERQDGLQMRIVTALRAEPGRDAAREVDILRSFVEAPEDLPMGKSASTPAKPRKAKTTFQVPLAEGMAKCSASQGRLELREDRDFSAIDRRALERAVAAFYAVLDEED</sequence>
<dbReference type="InterPro" id="IPR036086">
    <property type="entry name" value="ParB/Sulfiredoxin_sf"/>
</dbReference>
<dbReference type="RefSeq" id="WP_209362979.1">
    <property type="nucleotide sequence ID" value="NZ_JAGISH010000014.1"/>
</dbReference>
<dbReference type="InterPro" id="IPR050336">
    <property type="entry name" value="Chromosome_partition/occlusion"/>
</dbReference>
<dbReference type="EMBL" id="JAGISH010000014">
    <property type="protein sequence ID" value="MBP0484533.1"/>
    <property type="molecule type" value="Genomic_DNA"/>
</dbReference>
<feature type="compositionally biased region" description="Acidic residues" evidence="1">
    <location>
        <begin position="11"/>
        <end position="20"/>
    </location>
</feature>
<dbReference type="GO" id="GO:0007059">
    <property type="term" value="P:chromosome segregation"/>
    <property type="evidence" value="ECO:0007669"/>
    <property type="project" value="TreeGrafter"/>
</dbReference>
<dbReference type="GO" id="GO:0005694">
    <property type="term" value="C:chromosome"/>
    <property type="evidence" value="ECO:0007669"/>
    <property type="project" value="TreeGrafter"/>
</dbReference>
<name>A0A940S1U3_9RHOB</name>
<proteinExistence type="predicted"/>
<dbReference type="AlphaFoldDB" id="A0A940S1U3"/>
<evidence type="ECO:0000256" key="1">
    <source>
        <dbReference type="SAM" id="MobiDB-lite"/>
    </source>
</evidence>
<evidence type="ECO:0000313" key="4">
    <source>
        <dbReference type="Proteomes" id="UP000675940"/>
    </source>
</evidence>
<feature type="region of interest" description="Disordered" evidence="1">
    <location>
        <begin position="1"/>
        <end position="56"/>
    </location>
</feature>
<dbReference type="SMART" id="SM00470">
    <property type="entry name" value="ParB"/>
    <property type="match status" value="1"/>
</dbReference>
<dbReference type="PANTHER" id="PTHR33375:SF1">
    <property type="entry name" value="CHROMOSOME-PARTITIONING PROTEIN PARB-RELATED"/>
    <property type="match status" value="1"/>
</dbReference>
<accession>A0A940S1U3</accession>
<reference evidence="3" key="1">
    <citation type="submission" date="2021-03" db="EMBL/GenBank/DDBJ databases">
        <title>Sagittula salina sp. nov. strain M10.9X isolated from the marine waste.</title>
        <authorList>
            <person name="Satari L."/>
            <person name="Molina-Menor E."/>
            <person name="Vidal-Verdu A."/>
            <person name="Pascual J."/>
            <person name="Pereto J."/>
            <person name="Porcar M."/>
        </authorList>
    </citation>
    <scope>NUCLEOTIDE SEQUENCE</scope>
    <source>
        <strain evidence="3">M10.9X</strain>
    </source>
</reference>
<dbReference type="Proteomes" id="UP000675940">
    <property type="component" value="Unassembled WGS sequence"/>
</dbReference>
<dbReference type="GO" id="GO:0045881">
    <property type="term" value="P:positive regulation of sporulation resulting in formation of a cellular spore"/>
    <property type="evidence" value="ECO:0007669"/>
    <property type="project" value="TreeGrafter"/>
</dbReference>
<dbReference type="Pfam" id="PF02195">
    <property type="entry name" value="ParB_N"/>
    <property type="match status" value="1"/>
</dbReference>
<organism evidence="3 4">
    <name type="scientific">Sagittula salina</name>
    <dbReference type="NCBI Taxonomy" id="2820268"/>
    <lineage>
        <taxon>Bacteria</taxon>
        <taxon>Pseudomonadati</taxon>
        <taxon>Pseudomonadota</taxon>
        <taxon>Alphaproteobacteria</taxon>
        <taxon>Rhodobacterales</taxon>
        <taxon>Roseobacteraceae</taxon>
        <taxon>Sagittula</taxon>
    </lineage>
</organism>